<dbReference type="SMART" id="SM00091">
    <property type="entry name" value="PAS"/>
    <property type="match status" value="1"/>
</dbReference>
<proteinExistence type="predicted"/>
<dbReference type="InterPro" id="IPR035965">
    <property type="entry name" value="PAS-like_dom_sf"/>
</dbReference>
<comment type="caution">
    <text evidence="4">The sequence shown here is derived from an EMBL/GenBank/DDBJ whole genome shotgun (WGS) entry which is preliminary data.</text>
</comment>
<accession>A0ABD0KB80</accession>
<feature type="compositionally biased region" description="Low complexity" evidence="1">
    <location>
        <begin position="730"/>
        <end position="746"/>
    </location>
</feature>
<feature type="non-terminal residue" evidence="4">
    <location>
        <position position="1"/>
    </location>
</feature>
<feature type="region of interest" description="Disordered" evidence="1">
    <location>
        <begin position="1712"/>
        <end position="1786"/>
    </location>
</feature>
<dbReference type="PROSITE" id="PS50888">
    <property type="entry name" value="BHLH"/>
    <property type="match status" value="1"/>
</dbReference>
<feature type="non-terminal residue" evidence="4">
    <location>
        <position position="1786"/>
    </location>
</feature>
<dbReference type="PROSITE" id="PS50112">
    <property type="entry name" value="PAS"/>
    <property type="match status" value="1"/>
</dbReference>
<dbReference type="Pfam" id="PF14598">
    <property type="entry name" value="PAS_11"/>
    <property type="match status" value="1"/>
</dbReference>
<evidence type="ECO:0000313" key="5">
    <source>
        <dbReference type="Proteomes" id="UP001519460"/>
    </source>
</evidence>
<dbReference type="Gene3D" id="4.10.280.10">
    <property type="entry name" value="Helix-loop-helix DNA-binding domain"/>
    <property type="match status" value="1"/>
</dbReference>
<feature type="compositionally biased region" description="Basic and acidic residues" evidence="1">
    <location>
        <begin position="1"/>
        <end position="29"/>
    </location>
</feature>
<dbReference type="InterPro" id="IPR011598">
    <property type="entry name" value="bHLH_dom"/>
</dbReference>
<protein>
    <recommendedName>
        <fullName evidence="6">Nuclear receptor coactivator</fullName>
    </recommendedName>
</protein>
<feature type="domain" description="BHLH" evidence="3">
    <location>
        <begin position="33"/>
        <end position="87"/>
    </location>
</feature>
<evidence type="ECO:0000313" key="4">
    <source>
        <dbReference type="EMBL" id="KAK7484351.1"/>
    </source>
</evidence>
<feature type="compositionally biased region" description="Polar residues" evidence="1">
    <location>
        <begin position="800"/>
        <end position="819"/>
    </location>
</feature>
<feature type="compositionally biased region" description="Polar residues" evidence="1">
    <location>
        <begin position="747"/>
        <end position="761"/>
    </location>
</feature>
<feature type="compositionally biased region" description="Pro residues" evidence="1">
    <location>
        <begin position="868"/>
        <end position="878"/>
    </location>
</feature>
<gene>
    <name evidence="4" type="ORF">BaRGS_00024356</name>
</gene>
<feature type="compositionally biased region" description="Basic and acidic residues" evidence="1">
    <location>
        <begin position="893"/>
        <end position="907"/>
    </location>
</feature>
<dbReference type="InterPro" id="IPR017426">
    <property type="entry name" value="Nuclear_rcpt_coactivator"/>
</dbReference>
<name>A0ABD0KB80_9CAEN</name>
<feature type="compositionally biased region" description="Low complexity" evidence="1">
    <location>
        <begin position="644"/>
        <end position="653"/>
    </location>
</feature>
<keyword evidence="5" id="KW-1185">Reference proteome</keyword>
<feature type="compositionally biased region" description="Polar residues" evidence="1">
    <location>
        <begin position="84"/>
        <end position="95"/>
    </location>
</feature>
<dbReference type="InterPro" id="IPR000014">
    <property type="entry name" value="PAS"/>
</dbReference>
<feature type="region of interest" description="Disordered" evidence="1">
    <location>
        <begin position="84"/>
        <end position="108"/>
    </location>
</feature>
<feature type="compositionally biased region" description="Polar residues" evidence="1">
    <location>
        <begin position="615"/>
        <end position="627"/>
    </location>
</feature>
<sequence>KEGRERESKERQELVQWAKDARQFGDSRAKAGRMRATKSGSGKREQETICEELAELISASIADMNAFPAKPDKSAILQETVSHLQQLSSKHGQTESGSSSEAVQQSQVSSSKPSIVANELLGSLLLEALEGFLFMVNSQGKVEFVSENVTQYLKYSQDDLVGKSIYNVIHVGDHAQFSNSLVPMSLATSIAWPNDSPSKGRNFNCRMLIKPPCEEDEDVEVKQTYVSQYESMHITAILQPFSNFGHKFSEVHSDTESQACLVCIARRMPLTEKVNMMIGIDQFTTKQDTNGKILAADVRSLPKGQYGEVMLTGNIQDYCHNNDISQLKKHLSEVVKNASNTSGVYRFKLQENRYVFVQTKSKLFYNSLNHQPEYIMSTHSIIRECDSEVELKGSASTSLMKSIIGQSGLGNVRSQHQAMGLGGLSSPTGGGFNMNMHSPMSAPSMGMGGMNIGMGAMNPLGSSNVGGLGGVGGVGSMDPLSDLDFLNTTDWDSLTPSVGVGGGGSGGGGGGLLGGDMMGGGFNSGLNMGGVNVSSVNSGSGLSSMQGFTSSANSWGSMAQMTTSVPTPSASSTPSSLQSALLGTYSLANLANNNITMNATNSSNSGANGKPHPSALTSQLQRSNSASFEGRKSPRYSPSPSPGGPRSAGGPFSVPSQRPAGGVMPYPNQRSPGSAGGGGAGMGVMQNRSHTGQFTMGYRKAVSPLVSPQPGMPPSPVWGRSPNPVGGGTSDFSGVGSVGSMVSQPSPLQALQSMDTQTSSALDMLSPSPGRPSHSAPFPGATPPYDASPGGLTSGGSSSDLRSNQRTGKLCQLLTQNTMDPLGLRSPHASAPGPRPSSTKSAMSITSPGMGKSGGLKSPDDSTHQSPTPGPGTSPPEKPQSTSNEDGENSGGDGEKKDNFILKKLLSEDEDGDPPSIMDQEISSSPQTSGSSSGQQDKNGLDKNEAEPKKPNNVLLKQLLSEENRREQFAESLQKRLQRELMEHLDLAGKGQSTSSASDMEPSRTQGELLHQLLQEEENSSRNTITSAPAESTSQDDGSRSRHQSGQQEPQSTTSLPLTPSPSHHSQMGAIPAPSPISSQVSNAQQLMQDLFMDKIATSTSAPASSTSTATSRHDSSVEDKNLHNLLTTLWERGMDSPTAKEMIKQTKKRKASSSEADRLDSENEPTTSGGAGASGSGASLQSSKLSQKNALLAQLLSKKAAKENVVNTQLTVNPLGLPQTRIPKNLGEKMVVVKGGRSNSIEEASSSGGDGGPAGCSTVSASTTNVHSSPRTNPNAPFPGNTSAGNKADSSGGGGFNSGGAFASSAASSMSRTVSGMEMGEEPVSSQYEQFHQIFTEGLSTMETDPISNDSSDPLLQQILQQAADLEQDITSGNLVSASSVGSSVGSSSIVSTPHEDQNMLAQLEQLINDGSLQVDSLLGLSGPGNSGGGVSDMQAGGMNNSGMGNINISTSVSEQLAISAIQRQLMGDDMLGGVSSNNNMPMGGNLRAGNNVGGFLQGPNNNSPLSPVAGVGPRGVLAGGVGPRAAQHPQLLGQMQMGPRAFPGPLPPQQVSPAGAVSPGQESPGPMFSPQGMSPQSPQFPPPRGPLASALQGGQQAPFPPRTSLQPNMASLDATTPPGQFPENLRDLMNTGHAPNVTIPVQRGGVVPGPMSPRLPLPTGAALPRQPTPGTQGAPHYPMGHWVTGAGGAGDAIPGLPQGAQFTNLGRHRSLSGNSLPSPGGQGARFQFPGDGQFTGTPGQGQLGPMFSPGQNQGVPPPPPGPNAQQQQMFPQNRMLQRSLSMNT</sequence>
<dbReference type="PANTHER" id="PTHR10684">
    <property type="entry name" value="NUCLEAR RECEPTOR COACTIVATOR"/>
    <property type="match status" value="1"/>
</dbReference>
<feature type="compositionally biased region" description="Polar residues" evidence="1">
    <location>
        <begin position="836"/>
        <end position="847"/>
    </location>
</feature>
<dbReference type="Proteomes" id="UP001519460">
    <property type="component" value="Unassembled WGS sequence"/>
</dbReference>
<feature type="region of interest" description="Disordered" evidence="1">
    <location>
        <begin position="706"/>
        <end position="1082"/>
    </location>
</feature>
<dbReference type="CDD" id="cd00130">
    <property type="entry name" value="PAS"/>
    <property type="match status" value="1"/>
</dbReference>
<dbReference type="Pfam" id="PF00989">
    <property type="entry name" value="PAS"/>
    <property type="match status" value="1"/>
</dbReference>
<feature type="region of interest" description="Disordered" evidence="1">
    <location>
        <begin position="1098"/>
        <end position="1182"/>
    </location>
</feature>
<dbReference type="Pfam" id="PF23172">
    <property type="entry name" value="bHLH_NCOA"/>
    <property type="match status" value="1"/>
</dbReference>
<feature type="domain" description="PAS" evidence="2">
    <location>
        <begin position="125"/>
        <end position="189"/>
    </location>
</feature>
<evidence type="ECO:0008006" key="6">
    <source>
        <dbReference type="Google" id="ProtNLM"/>
    </source>
</evidence>
<feature type="region of interest" description="Disordered" evidence="1">
    <location>
        <begin position="599"/>
        <end position="681"/>
    </location>
</feature>
<feature type="compositionally biased region" description="Polar residues" evidence="1">
    <location>
        <begin position="1259"/>
        <end position="1290"/>
    </location>
</feature>
<feature type="region of interest" description="Disordered" evidence="1">
    <location>
        <begin position="1537"/>
        <end position="1623"/>
    </location>
</feature>
<dbReference type="InterPro" id="IPR013767">
    <property type="entry name" value="PAS_fold"/>
</dbReference>
<feature type="region of interest" description="Disordered" evidence="1">
    <location>
        <begin position="1"/>
        <end position="47"/>
    </location>
</feature>
<reference evidence="4 5" key="1">
    <citation type="journal article" date="2023" name="Sci. Data">
        <title>Genome assembly of the Korean intertidal mud-creeper Batillaria attramentaria.</title>
        <authorList>
            <person name="Patra A.K."/>
            <person name="Ho P.T."/>
            <person name="Jun S."/>
            <person name="Lee S.J."/>
            <person name="Kim Y."/>
            <person name="Won Y.J."/>
        </authorList>
    </citation>
    <scope>NUCLEOTIDE SEQUENCE [LARGE SCALE GENOMIC DNA]</scope>
    <source>
        <strain evidence="4">Wonlab-2016</strain>
    </source>
</reference>
<feature type="compositionally biased region" description="Polar residues" evidence="1">
    <location>
        <begin position="1021"/>
        <end position="1036"/>
    </location>
</feature>
<dbReference type="EMBL" id="JACVVK020000211">
    <property type="protein sequence ID" value="KAK7484351.1"/>
    <property type="molecule type" value="Genomic_DNA"/>
</dbReference>
<organism evidence="4 5">
    <name type="scientific">Batillaria attramentaria</name>
    <dbReference type="NCBI Taxonomy" id="370345"/>
    <lineage>
        <taxon>Eukaryota</taxon>
        <taxon>Metazoa</taxon>
        <taxon>Spiralia</taxon>
        <taxon>Lophotrochozoa</taxon>
        <taxon>Mollusca</taxon>
        <taxon>Gastropoda</taxon>
        <taxon>Caenogastropoda</taxon>
        <taxon>Sorbeoconcha</taxon>
        <taxon>Cerithioidea</taxon>
        <taxon>Batillariidae</taxon>
        <taxon>Batillaria</taxon>
    </lineage>
</organism>
<dbReference type="SUPFAM" id="SSF55785">
    <property type="entry name" value="PYP-like sensor domain (PAS domain)"/>
    <property type="match status" value="2"/>
</dbReference>
<dbReference type="InterPro" id="IPR056193">
    <property type="entry name" value="bHLH_NCOA1-3"/>
</dbReference>
<feature type="compositionally biased region" description="Polar residues" evidence="1">
    <location>
        <begin position="991"/>
        <end position="1006"/>
    </location>
</feature>
<feature type="compositionally biased region" description="Low complexity" evidence="1">
    <location>
        <begin position="923"/>
        <end position="936"/>
    </location>
</feature>
<feature type="compositionally biased region" description="Low complexity" evidence="1">
    <location>
        <begin position="599"/>
        <end position="609"/>
    </location>
</feature>
<feature type="compositionally biased region" description="Low complexity" evidence="1">
    <location>
        <begin position="96"/>
        <end position="108"/>
    </location>
</feature>
<feature type="compositionally biased region" description="Basic and acidic residues" evidence="1">
    <location>
        <begin position="1112"/>
        <end position="1123"/>
    </location>
</feature>
<feature type="region of interest" description="Disordered" evidence="1">
    <location>
        <begin position="1241"/>
        <end position="1297"/>
    </location>
</feature>
<dbReference type="FunFam" id="3.30.450.20:FF:000007">
    <property type="entry name" value="Nuclear receptor coactivator"/>
    <property type="match status" value="1"/>
</dbReference>
<dbReference type="PANTHER" id="PTHR10684:SF4">
    <property type="entry name" value="TAIMAN, ISOFORM G"/>
    <property type="match status" value="1"/>
</dbReference>
<feature type="compositionally biased region" description="Polar residues" evidence="1">
    <location>
        <begin position="1771"/>
        <end position="1786"/>
    </location>
</feature>
<feature type="compositionally biased region" description="Polar residues" evidence="1">
    <location>
        <begin position="1605"/>
        <end position="1620"/>
    </location>
</feature>
<evidence type="ECO:0000259" key="2">
    <source>
        <dbReference type="PROSITE" id="PS50112"/>
    </source>
</evidence>
<feature type="compositionally biased region" description="Basic and acidic residues" evidence="1">
    <location>
        <begin position="939"/>
        <end position="950"/>
    </location>
</feature>
<evidence type="ECO:0000259" key="3">
    <source>
        <dbReference type="PROSITE" id="PS50888"/>
    </source>
</evidence>
<feature type="compositionally biased region" description="Low complexity" evidence="1">
    <location>
        <begin position="1568"/>
        <end position="1579"/>
    </location>
</feature>
<feature type="compositionally biased region" description="Low complexity" evidence="1">
    <location>
        <begin position="1050"/>
        <end position="1067"/>
    </location>
</feature>
<feature type="compositionally biased region" description="Low complexity" evidence="1">
    <location>
        <begin position="1098"/>
        <end position="1111"/>
    </location>
</feature>
<dbReference type="Gene3D" id="3.30.450.20">
    <property type="entry name" value="PAS domain"/>
    <property type="match status" value="2"/>
</dbReference>
<feature type="compositionally biased region" description="Low complexity" evidence="1">
    <location>
        <begin position="788"/>
        <end position="799"/>
    </location>
</feature>
<evidence type="ECO:0000256" key="1">
    <source>
        <dbReference type="SAM" id="MobiDB-lite"/>
    </source>
</evidence>
<dbReference type="InterPro" id="IPR036638">
    <property type="entry name" value="HLH_DNA-bd_sf"/>
</dbReference>
<feature type="compositionally biased region" description="Basic and acidic residues" evidence="1">
    <location>
        <begin position="960"/>
        <end position="987"/>
    </location>
</feature>